<evidence type="ECO:0000313" key="1">
    <source>
        <dbReference type="EMBL" id="SDM50714.1"/>
    </source>
</evidence>
<accession>A0A1G9TTG1</accession>
<reference evidence="2" key="1">
    <citation type="submission" date="2016-10" db="EMBL/GenBank/DDBJ databases">
        <authorList>
            <person name="Varghese N."/>
            <person name="Submissions S."/>
        </authorList>
    </citation>
    <scope>NUCLEOTIDE SEQUENCE [LARGE SCALE GENOMIC DNA]</scope>
    <source>
        <strain evidence="2">DSM 44796</strain>
    </source>
</reference>
<sequence length="88" mass="9552">MKLDRTIDRVDVYAVALATLRSFGVSGGSVAVAGHPSIRVLTKLSTDGVCGWREARRSSLGLMRRLNRFSRLLVIISRVAAQESPVAL</sequence>
<dbReference type="AlphaFoldDB" id="A0A1G9TTG1"/>
<dbReference type="EMBL" id="FNET01000022">
    <property type="protein sequence ID" value="SDM50714.1"/>
    <property type="molecule type" value="Genomic_DNA"/>
</dbReference>
<dbReference type="Proteomes" id="UP000199682">
    <property type="component" value="Unassembled WGS sequence"/>
</dbReference>
<protein>
    <submittedName>
        <fullName evidence="1">Uncharacterized protein</fullName>
    </submittedName>
</protein>
<gene>
    <name evidence="1" type="ORF">SAMN04488074_122118</name>
</gene>
<proteinExistence type="predicted"/>
<evidence type="ECO:0000313" key="2">
    <source>
        <dbReference type="Proteomes" id="UP000199682"/>
    </source>
</evidence>
<organism evidence="1 2">
    <name type="scientific">Lentzea albidocapillata subsp. violacea</name>
    <dbReference type="NCBI Taxonomy" id="128104"/>
    <lineage>
        <taxon>Bacteria</taxon>
        <taxon>Bacillati</taxon>
        <taxon>Actinomycetota</taxon>
        <taxon>Actinomycetes</taxon>
        <taxon>Pseudonocardiales</taxon>
        <taxon>Pseudonocardiaceae</taxon>
        <taxon>Lentzea</taxon>
    </lineage>
</organism>
<name>A0A1G9TTG1_9PSEU</name>